<evidence type="ECO:0000313" key="1">
    <source>
        <dbReference type="EMBL" id="ACU45300.1"/>
    </source>
</evidence>
<sequence>YVWSNGLTHVRARQKIATPNEFADSWPTSIAHLVFKSTLYGRLSSSTKPNRIPPSSVLSMKASDAIITASTKPHQYSSFASSSRLAT</sequence>
<accession>E8Z770</accession>
<reference evidence="1" key="2">
    <citation type="book" date="2010" name="PROCEEDINGS OF 13TH INTERNATIONAL CONFERENCE ON HARMFUL ALGAE" publisher="International Society For The Study of Harmful Algae" city="Hong Kong, China">
        <title>Dinoflagellate meta-transcriptomics enabled by spliced leader.</title>
        <editorList>
            <person name="Unknown A."/>
        </editorList>
        <authorList>
            <person name="Lin S."/>
            <person name="Zhang H."/>
        </authorList>
    </citation>
    <scope>NUCLEOTIDE SEQUENCE</scope>
    <source>
        <strain evidence="1">CCMP1975</strain>
    </source>
</reference>
<protein>
    <submittedName>
        <fullName evidence="1">Uncharacterized protein</fullName>
    </submittedName>
</protein>
<organism evidence="1">
    <name type="scientific">Karlodinium veneficum</name>
    <name type="common">Dinoflagellate</name>
    <name type="synonym">Karlodinium micrum</name>
    <dbReference type="NCBI Taxonomy" id="407301"/>
    <lineage>
        <taxon>Eukaryota</taxon>
        <taxon>Sar</taxon>
        <taxon>Alveolata</taxon>
        <taxon>Dinophyceae</taxon>
        <taxon>Gymnodiniales</taxon>
        <taxon>Kareniaceae</taxon>
        <taxon>Karlodinium</taxon>
    </lineage>
</organism>
<dbReference type="AlphaFoldDB" id="E8Z770"/>
<feature type="non-terminal residue" evidence="1">
    <location>
        <position position="1"/>
    </location>
</feature>
<proteinExistence type="evidence at transcript level"/>
<dbReference type="EMBL" id="FJ600293">
    <property type="protein sequence ID" value="ACU45300.1"/>
    <property type="molecule type" value="mRNA"/>
</dbReference>
<reference evidence="1" key="1">
    <citation type="submission" date="2008-12" db="EMBL/GenBank/DDBJ databases">
        <authorList>
            <person name="Zhang H."/>
            <person name="Lin S."/>
        </authorList>
    </citation>
    <scope>NUCLEOTIDE SEQUENCE</scope>
    <source>
        <strain evidence="1">CCMP1975</strain>
    </source>
</reference>
<name>E8Z770_KARVE</name>